<dbReference type="EMBL" id="CM045765">
    <property type="protein sequence ID" value="KAI8001820.1"/>
    <property type="molecule type" value="Genomic_DNA"/>
</dbReference>
<comment type="caution">
    <text evidence="1">The sequence shown here is derived from an EMBL/GenBank/DDBJ whole genome shotgun (WGS) entry which is preliminary data.</text>
</comment>
<reference evidence="1 2" key="1">
    <citation type="journal article" date="2022" name="Plant J.">
        <title>Chromosome-level genome of Camellia lanceoleosa provides a valuable resource for understanding genome evolution and self-incompatibility.</title>
        <authorList>
            <person name="Gong W."/>
            <person name="Xiao S."/>
            <person name="Wang L."/>
            <person name="Liao Z."/>
            <person name="Chang Y."/>
            <person name="Mo W."/>
            <person name="Hu G."/>
            <person name="Li W."/>
            <person name="Zhao G."/>
            <person name="Zhu H."/>
            <person name="Hu X."/>
            <person name="Ji K."/>
            <person name="Xiang X."/>
            <person name="Song Q."/>
            <person name="Yuan D."/>
            <person name="Jin S."/>
            <person name="Zhang L."/>
        </authorList>
    </citation>
    <scope>NUCLEOTIDE SEQUENCE [LARGE SCALE GENOMIC DNA]</scope>
    <source>
        <strain evidence="1">SQ_2022a</strain>
    </source>
</reference>
<evidence type="ECO:0000313" key="2">
    <source>
        <dbReference type="Proteomes" id="UP001060215"/>
    </source>
</evidence>
<keyword evidence="2" id="KW-1185">Reference proteome</keyword>
<organism evidence="1 2">
    <name type="scientific">Camellia lanceoleosa</name>
    <dbReference type="NCBI Taxonomy" id="1840588"/>
    <lineage>
        <taxon>Eukaryota</taxon>
        <taxon>Viridiplantae</taxon>
        <taxon>Streptophyta</taxon>
        <taxon>Embryophyta</taxon>
        <taxon>Tracheophyta</taxon>
        <taxon>Spermatophyta</taxon>
        <taxon>Magnoliopsida</taxon>
        <taxon>eudicotyledons</taxon>
        <taxon>Gunneridae</taxon>
        <taxon>Pentapetalae</taxon>
        <taxon>asterids</taxon>
        <taxon>Ericales</taxon>
        <taxon>Theaceae</taxon>
        <taxon>Camellia</taxon>
    </lineage>
</organism>
<protein>
    <submittedName>
        <fullName evidence="1">DNA ligase 4</fullName>
    </submittedName>
</protein>
<evidence type="ECO:0000313" key="1">
    <source>
        <dbReference type="EMBL" id="KAI8001820.1"/>
    </source>
</evidence>
<keyword evidence="1" id="KW-0436">Ligase</keyword>
<gene>
    <name evidence="1" type="ORF">LOK49_LG09G02352</name>
</gene>
<sequence length="336" mass="37504">MEERSTTTETQMKEPTTLSKTTQRKSFKQALTTTKNNEKAFDNDLDRLFTDDEFLTDEEDNGAESEGEQEYGSTTTIPKIKLPCRLITSIRKPWKDCLIVRLLKNSKVGHRKKYCNLKGATTPTPPPVRHGGSNSTEDSPEQHTTASTIGPKDNSTHQEEADFGPWMLVNRRTRKYMGNSRNARPHTHSRPCNRFGPLANKQNMNGPIDKQKGKELQGAHTTITHKTLSDVAHKNLTQGVGPSNSKLSISEVNPPNTITITATPHPTQEISAPVVDSNDIVTGHIISTTIGGKNGEPKQLHRKEAVVECKFDGDRIQIHKNGKDIHFFSRNFLDHP</sequence>
<accession>A0ACC0GL75</accession>
<name>A0ACC0GL75_9ERIC</name>
<dbReference type="Proteomes" id="UP001060215">
    <property type="component" value="Chromosome 8"/>
</dbReference>
<proteinExistence type="predicted"/>